<evidence type="ECO:0000259" key="2">
    <source>
        <dbReference type="Pfam" id="PF07593"/>
    </source>
</evidence>
<protein>
    <submittedName>
        <fullName evidence="3">VCBS repeat-containing protein</fullName>
    </submittedName>
</protein>
<keyword evidence="1" id="KW-0732">Signal</keyword>
<accession>A0ABU3BJZ6</accession>
<dbReference type="Pfam" id="PF07593">
    <property type="entry name" value="UnbV_ASPIC"/>
    <property type="match status" value="1"/>
</dbReference>
<evidence type="ECO:0000313" key="3">
    <source>
        <dbReference type="EMBL" id="MDT0622475.1"/>
    </source>
</evidence>
<dbReference type="RefSeq" id="WP_311388238.1">
    <property type="nucleotide sequence ID" value="NZ_JAVRHU010000003.1"/>
</dbReference>
<name>A0ABU3BJZ6_9FLAO</name>
<dbReference type="PANTHER" id="PTHR16026:SF0">
    <property type="entry name" value="CARTILAGE ACIDIC PROTEIN 1"/>
    <property type="match status" value="1"/>
</dbReference>
<dbReference type="PANTHER" id="PTHR16026">
    <property type="entry name" value="CARTILAGE ACIDIC PROTEIN 1"/>
    <property type="match status" value="1"/>
</dbReference>
<dbReference type="Proteomes" id="UP001250662">
    <property type="component" value="Unassembled WGS sequence"/>
</dbReference>
<dbReference type="InterPro" id="IPR013517">
    <property type="entry name" value="FG-GAP"/>
</dbReference>
<dbReference type="InterPro" id="IPR028994">
    <property type="entry name" value="Integrin_alpha_N"/>
</dbReference>
<dbReference type="Pfam" id="PF13517">
    <property type="entry name" value="FG-GAP_3"/>
    <property type="match status" value="4"/>
</dbReference>
<feature type="domain" description="ASPIC/UnbV" evidence="2">
    <location>
        <begin position="523"/>
        <end position="589"/>
    </location>
</feature>
<sequence length="1106" mass="124270">MKLRFHQFFIFSLILLLLNNCSDEKDKIVSSENAIFNKLNHKKTGIDFSNNLQENDSLNYFTYAYVYMGGGVSAGDINNDGLTDLYFTGNMVPNKLFLNKGNLQFEDISETAGVQGDSRWYTGTTMNDVNNDGFLDIYVSVGGKYGPKENQLFINNGDNTFSEQAENYNIADPSNSVQSTFFDYDLDGDLDLYVANYPPTPFNAPNYFYAFKQKFPKELETDRLFRNDGNTFTDVTEVVGIKTFGLSLSATIGDLNQDGWPDIYVSNDFSTPDYYFSNNQDGTFSEVSRLSMKNTSFYGMGVDIADFNNDQLLDILQVDMTAQINRRAKANMASMNPDLFWSTVNSGFNYQYMQNSLQLNNGNLLDSIPDFSNISRIAGVSSTDWSWGPLIADLDNDGWKDIFISNGTRREINNRDFFLEIEKKGLPKDSTLQKTLAIPSEKIDNYALKNNKDLTFSKMNSEWGIEHKGFSNGSIYVDLDNDGDLEIITNNIDDFATVFENKSATSNNHLTLSFKGTKTNKFGIGTKTTLYAKDLTQYQEMTLTRGFQSSVAPKIHFGLGEITQIDSVQVVWPDGQIQILKDLASNQLIQVDYSNSNKTQELNQKNVNKLFKTVNDKATIAEHRHIENLYNDFQEEILLPHQTSMFGPNIAAGDLNGDKKEDLIIGGSAQNITSIYLQTQDGFKKSDTDAFRLDSASEDMGIHIFDAENDGDNDIYIVSGGNEFAPNSKELQDRLYINNGSGTFSKSKSALPEMITSGSRVHSHDFDKDGDLDLFVAGRLVPGNYPSPANSYILENVSSSKGIKFVNATNKIAPFLEKMGMVTDALWTDFDNDGWTDLILTGEWMPITVLKNDGGYFKNVSEQVKTNDSRGWWFSIEEGDFDNDGDKDYLVGNLGLNYKYKANEKETFDIYFNDFDNNSTNDIVLSYYNEGEQFPVRGRECTSQQMPGIKEKFKDYESFSNATLNDVYAKDVLEESLHYQVKSFASVYMENKNGTFVLHKLPNLAQLSSINQIEIEDFDKDGNLDALVVGNLYSSEVETPRNDASNGLFLKGGGNGGFEPITALESGFYAPSDVKDMSKITIKGKEYFVIAKNSDYLQFVEIIKKE</sequence>
<dbReference type="Gene3D" id="2.130.10.130">
    <property type="entry name" value="Integrin alpha, N-terminal"/>
    <property type="match status" value="3"/>
</dbReference>
<comment type="caution">
    <text evidence="3">The sequence shown here is derived from an EMBL/GenBank/DDBJ whole genome shotgun (WGS) entry which is preliminary data.</text>
</comment>
<gene>
    <name evidence="3" type="ORF">RM520_12625</name>
</gene>
<dbReference type="InterPro" id="IPR011519">
    <property type="entry name" value="UnbV_ASPIC"/>
</dbReference>
<organism evidence="3 4">
    <name type="scientific">Croceitalea vernalis</name>
    <dbReference type="NCBI Taxonomy" id="3075599"/>
    <lineage>
        <taxon>Bacteria</taxon>
        <taxon>Pseudomonadati</taxon>
        <taxon>Bacteroidota</taxon>
        <taxon>Flavobacteriia</taxon>
        <taxon>Flavobacteriales</taxon>
        <taxon>Flavobacteriaceae</taxon>
        <taxon>Croceitalea</taxon>
    </lineage>
</organism>
<dbReference type="SUPFAM" id="SSF69318">
    <property type="entry name" value="Integrin alpha N-terminal domain"/>
    <property type="match status" value="3"/>
</dbReference>
<keyword evidence="4" id="KW-1185">Reference proteome</keyword>
<reference evidence="3 4" key="1">
    <citation type="submission" date="2023-09" db="EMBL/GenBank/DDBJ databases">
        <authorList>
            <person name="Rey-Velasco X."/>
        </authorList>
    </citation>
    <scope>NUCLEOTIDE SEQUENCE [LARGE SCALE GENOMIC DNA]</scope>
    <source>
        <strain evidence="3 4">P007</strain>
    </source>
</reference>
<evidence type="ECO:0000256" key="1">
    <source>
        <dbReference type="ARBA" id="ARBA00022729"/>
    </source>
</evidence>
<dbReference type="InterPro" id="IPR027039">
    <property type="entry name" value="Crtac1"/>
</dbReference>
<evidence type="ECO:0000313" key="4">
    <source>
        <dbReference type="Proteomes" id="UP001250662"/>
    </source>
</evidence>
<dbReference type="EMBL" id="JAVRHU010000003">
    <property type="protein sequence ID" value="MDT0622475.1"/>
    <property type="molecule type" value="Genomic_DNA"/>
</dbReference>
<proteinExistence type="predicted"/>